<dbReference type="PANTHER" id="PTHR10520:SF12">
    <property type="entry name" value="TRIFUNCTIONAL PURINE BIOSYNTHETIC PROTEIN ADENOSINE-3"/>
    <property type="match status" value="1"/>
</dbReference>
<dbReference type="FunFam" id="3.90.600.10:FF:000001">
    <property type="entry name" value="Trifunctional purine biosynthetic protein adenosine-3"/>
    <property type="match status" value="1"/>
</dbReference>
<evidence type="ECO:0000313" key="17">
    <source>
        <dbReference type="EMBL" id="RKP12086.1"/>
    </source>
</evidence>
<dbReference type="SMART" id="SM01209">
    <property type="entry name" value="GARS_A"/>
    <property type="match status" value="1"/>
</dbReference>
<name>A0A4P9XZZ2_9FUNG</name>
<dbReference type="SUPFAM" id="SSF51246">
    <property type="entry name" value="Rudiment single hybrid motif"/>
    <property type="match status" value="1"/>
</dbReference>
<comment type="catalytic activity">
    <reaction evidence="15">
        <text>2-formamido-N(1)-(5-O-phospho-beta-D-ribosyl)acetamidine + ATP = 5-amino-1-(5-phospho-beta-D-ribosyl)imidazole + ADP + phosphate + H(+)</text>
        <dbReference type="Rhea" id="RHEA:23032"/>
        <dbReference type="ChEBI" id="CHEBI:15378"/>
        <dbReference type="ChEBI" id="CHEBI:30616"/>
        <dbReference type="ChEBI" id="CHEBI:43474"/>
        <dbReference type="ChEBI" id="CHEBI:137981"/>
        <dbReference type="ChEBI" id="CHEBI:147287"/>
        <dbReference type="ChEBI" id="CHEBI:456216"/>
        <dbReference type="EC" id="6.3.3.1"/>
    </reaction>
</comment>
<evidence type="ECO:0000256" key="9">
    <source>
        <dbReference type="ARBA" id="ARBA00022755"/>
    </source>
</evidence>
<dbReference type="Gene3D" id="3.90.600.10">
    <property type="entry name" value="Phosphoribosylglycinamide synthetase, C-terminal domain"/>
    <property type="match status" value="1"/>
</dbReference>
<dbReference type="GO" id="GO:0006189">
    <property type="term" value="P:'de novo' IMP biosynthetic process"/>
    <property type="evidence" value="ECO:0007669"/>
    <property type="project" value="UniProtKB-UniPathway"/>
</dbReference>
<evidence type="ECO:0000256" key="13">
    <source>
        <dbReference type="ARBA" id="ARBA00032931"/>
    </source>
</evidence>
<dbReference type="FunFam" id="3.30.1330.10:FF:000001">
    <property type="entry name" value="Phosphoribosylformylglycinamidine cyclo-ligase"/>
    <property type="match status" value="1"/>
</dbReference>
<dbReference type="Pfam" id="PF01071">
    <property type="entry name" value="GARS_A"/>
    <property type="match status" value="1"/>
</dbReference>
<dbReference type="PROSITE" id="PS00184">
    <property type="entry name" value="GARS"/>
    <property type="match status" value="1"/>
</dbReference>
<evidence type="ECO:0000256" key="5">
    <source>
        <dbReference type="ARBA" id="ARBA00020367"/>
    </source>
</evidence>
<evidence type="ECO:0000256" key="4">
    <source>
        <dbReference type="ARBA" id="ARBA00013047"/>
    </source>
</evidence>
<keyword evidence="8" id="KW-0547">Nucleotide-binding</keyword>
<protein>
    <recommendedName>
        <fullName evidence="5">Phosphoribosylformylglycinamidine cyclo-ligase</fullName>
        <ecNumber evidence="4">6.3.3.1</ecNumber>
    </recommendedName>
    <alternativeName>
        <fullName evidence="13">AIR synthase</fullName>
    </alternativeName>
    <alternativeName>
        <fullName evidence="14">AIRS</fullName>
    </alternativeName>
    <alternativeName>
        <fullName evidence="12">Phosphoribosyl-aminoimidazole synthetase</fullName>
    </alternativeName>
</protein>
<evidence type="ECO:0000256" key="6">
    <source>
        <dbReference type="ARBA" id="ARBA00022490"/>
    </source>
</evidence>
<dbReference type="GO" id="GO:0005829">
    <property type="term" value="C:cytosol"/>
    <property type="evidence" value="ECO:0007669"/>
    <property type="project" value="TreeGrafter"/>
</dbReference>
<dbReference type="InterPro" id="IPR037123">
    <property type="entry name" value="PRibGlycinamide_synth_C_sf"/>
</dbReference>
<dbReference type="GO" id="GO:0046084">
    <property type="term" value="P:adenine biosynthetic process"/>
    <property type="evidence" value="ECO:0007669"/>
    <property type="project" value="TreeGrafter"/>
</dbReference>
<dbReference type="InterPro" id="IPR020561">
    <property type="entry name" value="PRibGlycinamid_synth_ATP-grasp"/>
</dbReference>
<evidence type="ECO:0000313" key="18">
    <source>
        <dbReference type="Proteomes" id="UP000267251"/>
    </source>
</evidence>
<dbReference type="Gene3D" id="3.30.1330.10">
    <property type="entry name" value="PurM-like, N-terminal domain"/>
    <property type="match status" value="1"/>
</dbReference>
<reference evidence="18" key="1">
    <citation type="journal article" date="2018" name="Nat. Microbiol.">
        <title>Leveraging single-cell genomics to expand the fungal tree of life.</title>
        <authorList>
            <person name="Ahrendt S.R."/>
            <person name="Quandt C.A."/>
            <person name="Ciobanu D."/>
            <person name="Clum A."/>
            <person name="Salamov A."/>
            <person name="Andreopoulos B."/>
            <person name="Cheng J.F."/>
            <person name="Woyke T."/>
            <person name="Pelin A."/>
            <person name="Henrissat B."/>
            <person name="Reynolds N.K."/>
            <person name="Benny G.L."/>
            <person name="Smith M.E."/>
            <person name="James T.Y."/>
            <person name="Grigoriev I.V."/>
        </authorList>
    </citation>
    <scope>NUCLEOTIDE SEQUENCE [LARGE SCALE GENOMIC DNA]</scope>
</reference>
<dbReference type="EMBL" id="KZ988488">
    <property type="protein sequence ID" value="RKP12086.1"/>
    <property type="molecule type" value="Genomic_DNA"/>
</dbReference>
<dbReference type="HAMAP" id="MF_00741">
    <property type="entry name" value="AIRS"/>
    <property type="match status" value="1"/>
</dbReference>
<comment type="pathway">
    <text evidence="2">Purine metabolism; IMP biosynthesis via de novo pathway; 5-amino-1-(5-phospho-D-ribosyl)imidazole from N(2)-formyl-N(1)-(5-phospho-D-ribosyl)glycinamide: step 2/2.</text>
</comment>
<evidence type="ECO:0000256" key="8">
    <source>
        <dbReference type="ARBA" id="ARBA00022741"/>
    </source>
</evidence>
<dbReference type="SMART" id="SM01210">
    <property type="entry name" value="GARS_C"/>
    <property type="match status" value="1"/>
</dbReference>
<evidence type="ECO:0000256" key="7">
    <source>
        <dbReference type="ARBA" id="ARBA00022598"/>
    </source>
</evidence>
<dbReference type="GO" id="GO:0004641">
    <property type="term" value="F:phosphoribosylformylglycinamidine cyclo-ligase activity"/>
    <property type="evidence" value="ECO:0007669"/>
    <property type="project" value="UniProtKB-EC"/>
</dbReference>
<keyword evidence="6" id="KW-0963">Cytoplasm</keyword>
<keyword evidence="9" id="KW-0658">Purine biosynthesis</keyword>
<evidence type="ECO:0000256" key="11">
    <source>
        <dbReference type="ARBA" id="ARBA00023211"/>
    </source>
</evidence>
<dbReference type="CDD" id="cd02196">
    <property type="entry name" value="PurM"/>
    <property type="match status" value="1"/>
</dbReference>
<evidence type="ECO:0000256" key="10">
    <source>
        <dbReference type="ARBA" id="ARBA00022840"/>
    </source>
</evidence>
<feature type="non-terminal residue" evidence="17">
    <location>
        <position position="1"/>
    </location>
</feature>
<evidence type="ECO:0000256" key="1">
    <source>
        <dbReference type="ARBA" id="ARBA00004496"/>
    </source>
</evidence>
<sequence>PNTGGMGCYAPAPVATPEVMREIQERVLEPAIRGMRRDGHPFVGCLFAGLMLTPNGGVKTLEFNCRFGDPETEVVLPLIDGDLSVILQAGAEQWLDGASFRIREGQSAATVVASAKGYPGSYAKGTPIQVKSPLPESTLIFHAGTKTTSDQELTTSGGRVLMATGWGKDLHTAVKGAYAAMEHVTFEGMHYRRDIAYQALNPSSSTASAQAMTYADAGVSIDRGNELVEGIRELVRSTRRPGADAEIGGFGGVFDLATAFPQPGTRPNDPILVAATDGVGTKLVIAQQAGIHRTIGVDLVAMSVNDLVVQGAEPLLFLDYFACGALEVGVARDVVEGVARGCRDAGCALVGGETAEMPGLYGDGEYDVAGFAVGMVDRPRILPLLTDMIPGDILLGLASSGPHSNGYSLIRRIVEKEFGKGTEKTVDWQGTPAPFQAPGDEGLSLGQALLTPTRIYVKSLLHALRSLSHGDIKGFSHITGGGFQENVPRMLPEHLAAQVDVGSWTLPPVFQWLKAAGNVPAEELARTFNCGIGMALVVKAEKASEVIRVFQEAGEAVYEIGRLAARDAGVGCVLEGLSQHW</sequence>
<comment type="similarity">
    <text evidence="3">Belongs to the AIR synthase family.</text>
</comment>
<evidence type="ECO:0000256" key="3">
    <source>
        <dbReference type="ARBA" id="ARBA00010280"/>
    </source>
</evidence>
<dbReference type="Pfam" id="PF02769">
    <property type="entry name" value="AIRS_C"/>
    <property type="match status" value="1"/>
</dbReference>
<dbReference type="Pfam" id="PF00586">
    <property type="entry name" value="AIRS"/>
    <property type="match status" value="1"/>
</dbReference>
<dbReference type="NCBIfam" id="TIGR00878">
    <property type="entry name" value="purM"/>
    <property type="match status" value="1"/>
</dbReference>
<dbReference type="PANTHER" id="PTHR10520">
    <property type="entry name" value="TRIFUNCTIONAL PURINE BIOSYNTHETIC PROTEIN ADENOSINE-3-RELATED"/>
    <property type="match status" value="1"/>
</dbReference>
<evidence type="ECO:0000256" key="14">
    <source>
        <dbReference type="ARBA" id="ARBA00033093"/>
    </source>
</evidence>
<keyword evidence="11" id="KW-0464">Manganese</keyword>
<proteinExistence type="inferred from homology"/>
<dbReference type="InterPro" id="IPR036921">
    <property type="entry name" value="PurM-like_N_sf"/>
</dbReference>
<keyword evidence="18" id="KW-1185">Reference proteome</keyword>
<keyword evidence="7" id="KW-0436">Ligase</keyword>
<dbReference type="EC" id="6.3.3.1" evidence="4"/>
<comment type="subcellular location">
    <subcellularLocation>
        <location evidence="1">Cytoplasm</location>
    </subcellularLocation>
</comment>
<dbReference type="AlphaFoldDB" id="A0A4P9XZZ2"/>
<dbReference type="FunFam" id="3.90.650.10:FF:000011">
    <property type="entry name" value="Phosphoribosylformylglycinamidine cyclo-ligase"/>
    <property type="match status" value="1"/>
</dbReference>
<dbReference type="InterPro" id="IPR016188">
    <property type="entry name" value="PurM-like_N"/>
</dbReference>
<dbReference type="GO" id="GO:0004637">
    <property type="term" value="F:phosphoribosylamine-glycine ligase activity"/>
    <property type="evidence" value="ECO:0007669"/>
    <property type="project" value="InterPro"/>
</dbReference>
<feature type="domain" description="Phosphoribosylglycinamide synthetase C-domain" evidence="16">
    <location>
        <begin position="107"/>
        <end position="200"/>
    </location>
</feature>
<dbReference type="Gene3D" id="3.90.650.10">
    <property type="entry name" value="PurM-like C-terminal domain"/>
    <property type="match status" value="1"/>
</dbReference>
<dbReference type="InterPro" id="IPR020559">
    <property type="entry name" value="PRibGlycinamide_synth_CS"/>
</dbReference>
<dbReference type="InterPro" id="IPR004733">
    <property type="entry name" value="PurM_cligase"/>
</dbReference>
<accession>A0A4P9XZZ2</accession>
<dbReference type="Pfam" id="PF02843">
    <property type="entry name" value="GARS_C"/>
    <property type="match status" value="1"/>
</dbReference>
<dbReference type="UniPathway" id="UPA00074">
    <property type="reaction ID" value="UER00129"/>
</dbReference>
<dbReference type="SUPFAM" id="SSF56042">
    <property type="entry name" value="PurM C-terminal domain-like"/>
    <property type="match status" value="1"/>
</dbReference>
<dbReference type="InterPro" id="IPR036676">
    <property type="entry name" value="PurM-like_C_sf"/>
</dbReference>
<dbReference type="OrthoDB" id="2018833at2759"/>
<organism evidence="17 18">
    <name type="scientific">Piptocephalis cylindrospora</name>
    <dbReference type="NCBI Taxonomy" id="1907219"/>
    <lineage>
        <taxon>Eukaryota</taxon>
        <taxon>Fungi</taxon>
        <taxon>Fungi incertae sedis</taxon>
        <taxon>Zoopagomycota</taxon>
        <taxon>Zoopagomycotina</taxon>
        <taxon>Zoopagomycetes</taxon>
        <taxon>Zoopagales</taxon>
        <taxon>Piptocephalidaceae</taxon>
        <taxon>Piptocephalis</taxon>
    </lineage>
</organism>
<dbReference type="InterPro" id="IPR011054">
    <property type="entry name" value="Rudment_hybrid_motif"/>
</dbReference>
<keyword evidence="10" id="KW-0067">ATP-binding</keyword>
<evidence type="ECO:0000256" key="2">
    <source>
        <dbReference type="ARBA" id="ARBA00004686"/>
    </source>
</evidence>
<dbReference type="InterPro" id="IPR020560">
    <property type="entry name" value="PRibGlycinamide_synth_C-dom"/>
</dbReference>
<gene>
    <name evidence="17" type="ORF">BJ684DRAFT_11998</name>
</gene>
<evidence type="ECO:0000256" key="12">
    <source>
        <dbReference type="ARBA" id="ARBA00031908"/>
    </source>
</evidence>
<dbReference type="Gene3D" id="3.30.470.20">
    <property type="entry name" value="ATP-grasp fold, B domain"/>
    <property type="match status" value="1"/>
</dbReference>
<dbReference type="SUPFAM" id="SSF56059">
    <property type="entry name" value="Glutathione synthetase ATP-binding domain-like"/>
    <property type="match status" value="1"/>
</dbReference>
<dbReference type="InterPro" id="IPR010918">
    <property type="entry name" value="PurM-like_C_dom"/>
</dbReference>
<dbReference type="SUPFAM" id="SSF55326">
    <property type="entry name" value="PurM N-terminal domain-like"/>
    <property type="match status" value="1"/>
</dbReference>
<dbReference type="Proteomes" id="UP000267251">
    <property type="component" value="Unassembled WGS sequence"/>
</dbReference>
<evidence type="ECO:0000259" key="16">
    <source>
        <dbReference type="SMART" id="SM01210"/>
    </source>
</evidence>
<dbReference type="GO" id="GO:0005524">
    <property type="term" value="F:ATP binding"/>
    <property type="evidence" value="ECO:0007669"/>
    <property type="project" value="UniProtKB-KW"/>
</dbReference>
<evidence type="ECO:0000256" key="15">
    <source>
        <dbReference type="ARBA" id="ARBA00049057"/>
    </source>
</evidence>